<comment type="caution">
    <text evidence="1">The sequence shown here is derived from an EMBL/GenBank/DDBJ whole genome shotgun (WGS) entry which is preliminary data.</text>
</comment>
<keyword evidence="2" id="KW-1185">Reference proteome</keyword>
<protein>
    <submittedName>
        <fullName evidence="1">Uncharacterized protein</fullName>
    </submittedName>
</protein>
<evidence type="ECO:0000313" key="1">
    <source>
        <dbReference type="EMBL" id="CAK5016293.1"/>
    </source>
</evidence>
<organism evidence="1 2">
    <name type="scientific">Meloidogyne enterolobii</name>
    <name type="common">Root-knot nematode worm</name>
    <name type="synonym">Meloidogyne mayaguensis</name>
    <dbReference type="NCBI Taxonomy" id="390850"/>
    <lineage>
        <taxon>Eukaryota</taxon>
        <taxon>Metazoa</taxon>
        <taxon>Ecdysozoa</taxon>
        <taxon>Nematoda</taxon>
        <taxon>Chromadorea</taxon>
        <taxon>Rhabditida</taxon>
        <taxon>Tylenchina</taxon>
        <taxon>Tylenchomorpha</taxon>
        <taxon>Tylenchoidea</taxon>
        <taxon>Meloidogynidae</taxon>
        <taxon>Meloidogyninae</taxon>
        <taxon>Meloidogyne</taxon>
    </lineage>
</organism>
<proteinExistence type="predicted"/>
<gene>
    <name evidence="1" type="ORF">MENTE1834_LOCUS3264</name>
</gene>
<dbReference type="EMBL" id="CAVMJV010000002">
    <property type="protein sequence ID" value="CAK5016293.1"/>
    <property type="molecule type" value="Genomic_DNA"/>
</dbReference>
<accession>A0ACB0XT92</accession>
<name>A0ACB0XT92_MELEN</name>
<dbReference type="Proteomes" id="UP001497535">
    <property type="component" value="Unassembled WGS sequence"/>
</dbReference>
<sequence length="846" mass="96147">MENCERVSVTILERCYRSHPIITECFDYSSYEKHGERVIAAVPASKRTGLTNLGINLPVNDIPLILLNIRGTIEQDSSSYSLSSPEQTEAAIIIAKALEHRDPQGVAIICLYTYQCEKIRERLQQENLQVSVNSVDAFQSREHRLIILVTTSTKSPGSAARADASDFLKDSRRATVALSRAQSGLIIIADFEAIREGETWRRFITAAKQHTPFVDERYLEVMENEEPTRDSNGVLNDLKGRSIEVKVEEVKLIRGGELRTGRGKMICNRCGNPGHLARDYSIGQQQNNFLHPKNLEGKVCFHYINELERLKNELIELQEENKQLKKLASSRDFRPVEPDQFLIHKPPAENLASDYGGADTALRKVAPLVVAAEQRLKGQLYSKEHEEARRNLQNNIWELFLRINSQEFGKLIGKANTEILKQQFEHILTQSRILSVVDRAHEWHKKVLDKIADRIRESLFKLQNPSDCKTAKFLVCELNKGCGFGCQIHHVTYCLIMAAASNRTLVLERDGSSWRYSENGWNAAFLPIGKCSWAEHITNNLHIEPFNGLSQTTKIVRLPIVDVLTTKPKQLPLAFPSQFSDLLLMHHSAPPAFFIGQFLNFLMRENEEVKKFVLQAKEKIPFHLGPIVGLQIRRTDKVGTEAAFHNLEEYMEWADLWFKIERKRLNFPLLPKRVFIATDDPSVITEAREKYGSNGWMIFGNDEIANGGAAKPNTRYTDRSLLGVITDVRLLAECSYIVCTFSSQVCRIGYELMQTRVGDAGNDVHSIDDIYYFGGQSAHEMEAIDGFKAENDEQIDLNKGDIIGIAGNHWNGWSMGKNKRTGRSGLFPSYLVREKWIIEDFPIFEK</sequence>
<reference evidence="1" key="1">
    <citation type="submission" date="2023-11" db="EMBL/GenBank/DDBJ databases">
        <authorList>
            <person name="Poullet M."/>
        </authorList>
    </citation>
    <scope>NUCLEOTIDE SEQUENCE</scope>
    <source>
        <strain evidence="1">E1834</strain>
    </source>
</reference>
<evidence type="ECO:0000313" key="2">
    <source>
        <dbReference type="Proteomes" id="UP001497535"/>
    </source>
</evidence>